<organism evidence="1 2">
    <name type="scientific">Kwoniella pini CBS 10737</name>
    <dbReference type="NCBI Taxonomy" id="1296096"/>
    <lineage>
        <taxon>Eukaryota</taxon>
        <taxon>Fungi</taxon>
        <taxon>Dikarya</taxon>
        <taxon>Basidiomycota</taxon>
        <taxon>Agaricomycotina</taxon>
        <taxon>Tremellomycetes</taxon>
        <taxon>Tremellales</taxon>
        <taxon>Cryptococcaceae</taxon>
        <taxon>Kwoniella</taxon>
    </lineage>
</organism>
<dbReference type="InterPro" id="IPR043137">
    <property type="entry name" value="GGT_ssub_C"/>
</dbReference>
<dbReference type="PRINTS" id="PR01210">
    <property type="entry name" value="GGTRANSPTASE"/>
</dbReference>
<dbReference type="InterPro" id="IPR029055">
    <property type="entry name" value="Ntn_hydrolases_N"/>
</dbReference>
<dbReference type="Gene3D" id="3.60.20.40">
    <property type="match status" value="1"/>
</dbReference>
<dbReference type="PANTHER" id="PTHR43881:SF1">
    <property type="entry name" value="GAMMA-GLUTAMYLTRANSPEPTIDASE (AFU_ORTHOLOGUE AFUA_4G13580)"/>
    <property type="match status" value="1"/>
</dbReference>
<dbReference type="SUPFAM" id="SSF56235">
    <property type="entry name" value="N-terminal nucleophile aminohydrolases (Ntn hydrolases)"/>
    <property type="match status" value="1"/>
</dbReference>
<name>A0AAJ8L7R4_9TREE</name>
<sequence length="584" mass="62508">MAPLDFSRLHPSYEPQFAHFPSRRSSIFSTKGVIATSQPLACQAGLEILNKGGNAADAAVATAAALNVTEPSCTGIGGDIFCLFYDAKSKTVKGINGSGRAPKGLTLEYLRSQGINGDSIPLTNLNSVTVPGAAAGWLKTISEFGSGKLSMREILDPAIRLAREGVPEHELNSRAWANSESLIKNASPNWKEMMMPDGSFPLPSHVMTHPELADTFEAVAEHGREGFYKGRIAEAIVDLVRSGGGIMTLEDLAEADAEVIQPIKYDFKVGEAGDQGVSLWECPPNGQGLTALIALGIIEAVEVQHGIDVLDLPHNSTLYLHILIEALRLAFAARYYVTDPDVVHVPVEQLLTKEYLIKRAALIDLKKSGHITHGNPINSSDTVYLATADNEGNSCSFIASNYAGFGTGAIPKGTGFTLQNRGTGFTLKEGHPNNVAGGKRPYHTIIPAMVTQNGNLLMSYGVMGGFMQPQGHVQVLLNKLRGFSVQSSLDSPRFCISAGLPNANKKGSESSVGDINSEIYFEDGISLEVVKELSKMGHTCEIVSEFQRGIAGRGQIIQRVEHNNRRVWAAGSDLRGDGCAVGQI</sequence>
<proteinExistence type="predicted"/>
<dbReference type="Gene3D" id="1.10.246.130">
    <property type="match status" value="1"/>
</dbReference>
<dbReference type="Proteomes" id="UP000094020">
    <property type="component" value="Chromosome 8"/>
</dbReference>
<dbReference type="EMBL" id="CP144526">
    <property type="protein sequence ID" value="WWC72234.1"/>
    <property type="molecule type" value="Genomic_DNA"/>
</dbReference>
<dbReference type="AlphaFoldDB" id="A0AAJ8L7R4"/>
<dbReference type="KEGG" id="kpin:30173390"/>
<evidence type="ECO:0000313" key="2">
    <source>
        <dbReference type="Proteomes" id="UP000094020"/>
    </source>
</evidence>
<keyword evidence="2" id="KW-1185">Reference proteome</keyword>
<reference evidence="1" key="2">
    <citation type="submission" date="2024-02" db="EMBL/GenBank/DDBJ databases">
        <title>Comparative genomics of Cryptococcus and Kwoniella reveals pathogenesis evolution and contrasting modes of karyotype evolution via chromosome fusion or intercentromeric recombination.</title>
        <authorList>
            <person name="Coelho M.A."/>
            <person name="David-Palma M."/>
            <person name="Shea T."/>
            <person name="Bowers K."/>
            <person name="McGinley-Smith S."/>
            <person name="Mohammad A.W."/>
            <person name="Gnirke A."/>
            <person name="Yurkov A.M."/>
            <person name="Nowrousian M."/>
            <person name="Sun S."/>
            <person name="Cuomo C.A."/>
            <person name="Heitman J."/>
        </authorList>
    </citation>
    <scope>NUCLEOTIDE SEQUENCE</scope>
    <source>
        <strain evidence="1">CBS 10737</strain>
    </source>
</reference>
<dbReference type="InterPro" id="IPR043138">
    <property type="entry name" value="GGT_lsub"/>
</dbReference>
<dbReference type="RefSeq" id="XP_070059370.1">
    <property type="nucleotide sequence ID" value="XM_070203269.1"/>
</dbReference>
<accession>A0AAJ8L7R4</accession>
<dbReference type="PANTHER" id="PTHR43881">
    <property type="entry name" value="GAMMA-GLUTAMYLTRANSPEPTIDASE (AFU_ORTHOLOGUE AFUA_4G13580)"/>
    <property type="match status" value="1"/>
</dbReference>
<dbReference type="InterPro" id="IPR052896">
    <property type="entry name" value="GGT-like_enzyme"/>
</dbReference>
<reference evidence="1" key="1">
    <citation type="submission" date="2013-07" db="EMBL/GenBank/DDBJ databases">
        <authorList>
            <consortium name="The Broad Institute Genome Sequencing Platform"/>
            <person name="Cuomo C."/>
            <person name="Litvintseva A."/>
            <person name="Chen Y."/>
            <person name="Heitman J."/>
            <person name="Sun S."/>
            <person name="Springer D."/>
            <person name="Dromer F."/>
            <person name="Young S.K."/>
            <person name="Zeng Q."/>
            <person name="Gargeya S."/>
            <person name="Fitzgerald M."/>
            <person name="Abouelleil A."/>
            <person name="Alvarado L."/>
            <person name="Berlin A.M."/>
            <person name="Chapman S.B."/>
            <person name="Dewar J."/>
            <person name="Goldberg J."/>
            <person name="Griggs A."/>
            <person name="Gujja S."/>
            <person name="Hansen M."/>
            <person name="Howarth C."/>
            <person name="Imamovic A."/>
            <person name="Larimer J."/>
            <person name="McCowan C."/>
            <person name="Murphy C."/>
            <person name="Pearson M."/>
            <person name="Priest M."/>
            <person name="Roberts A."/>
            <person name="Saif S."/>
            <person name="Shea T."/>
            <person name="Sykes S."/>
            <person name="Wortman J."/>
            <person name="Nusbaum C."/>
            <person name="Birren B."/>
        </authorList>
    </citation>
    <scope>NUCLEOTIDE SEQUENCE</scope>
    <source>
        <strain evidence="1">CBS 10737</strain>
    </source>
</reference>
<protein>
    <submittedName>
        <fullName evidence="1">Gamma-glutamyltransferase</fullName>
    </submittedName>
</protein>
<dbReference type="Pfam" id="PF01019">
    <property type="entry name" value="G_glu_transpept"/>
    <property type="match status" value="1"/>
</dbReference>
<gene>
    <name evidence="1" type="ORF">I206_106196</name>
</gene>
<evidence type="ECO:0000313" key="1">
    <source>
        <dbReference type="EMBL" id="WWC72234.1"/>
    </source>
</evidence>
<dbReference type="GeneID" id="30173390"/>